<comment type="subcellular location">
    <subcellularLocation>
        <location evidence="1">Cell membrane</location>
        <topology evidence="1">Peripheral membrane protein</topology>
    </subcellularLocation>
</comment>
<dbReference type="Gene3D" id="3.40.50.300">
    <property type="entry name" value="P-loop containing nucleotide triphosphate hydrolases"/>
    <property type="match status" value="1"/>
</dbReference>
<feature type="domain" description="ABC transporter" evidence="8">
    <location>
        <begin position="5"/>
        <end position="255"/>
    </location>
</feature>
<dbReference type="PANTHER" id="PTHR43297">
    <property type="entry name" value="OLIGOPEPTIDE TRANSPORT ATP-BINDING PROTEIN APPD"/>
    <property type="match status" value="1"/>
</dbReference>
<dbReference type="GO" id="GO:0005886">
    <property type="term" value="C:plasma membrane"/>
    <property type="evidence" value="ECO:0007669"/>
    <property type="project" value="UniProtKB-SubCell"/>
</dbReference>
<evidence type="ECO:0000259" key="8">
    <source>
        <dbReference type="PROSITE" id="PS50893"/>
    </source>
</evidence>
<dbReference type="PATRIC" id="fig|263475.3.peg.3406"/>
<dbReference type="SUPFAM" id="SSF52540">
    <property type="entry name" value="P-loop containing nucleoside triphosphate hydrolases"/>
    <property type="match status" value="1"/>
</dbReference>
<reference evidence="10" key="1">
    <citation type="submission" date="2015-08" db="EMBL/GenBank/DDBJ databases">
        <title>Fjat-10028 dsm 16317.</title>
        <authorList>
            <person name="Liu B."/>
            <person name="Wang J."/>
            <person name="Zhu Y."/>
            <person name="Liu G."/>
            <person name="Chen Q."/>
            <person name="Chen Z."/>
            <person name="Lan J."/>
            <person name="Che J."/>
            <person name="Ge C."/>
            <person name="Shi H."/>
            <person name="Pan Z."/>
            <person name="Liu X."/>
        </authorList>
    </citation>
    <scope>NUCLEOTIDE SEQUENCE [LARGE SCALE GENOMIC DNA]</scope>
    <source>
        <strain evidence="10">DSM 16317</strain>
    </source>
</reference>
<dbReference type="FunFam" id="3.40.50.300:FF:000016">
    <property type="entry name" value="Oligopeptide ABC transporter ATP-binding component"/>
    <property type="match status" value="1"/>
</dbReference>
<keyword evidence="10" id="KW-1185">Reference proteome</keyword>
<dbReference type="InterPro" id="IPR027417">
    <property type="entry name" value="P-loop_NTPase"/>
</dbReference>
<accession>A0A0M0LCY1</accession>
<evidence type="ECO:0000256" key="6">
    <source>
        <dbReference type="ARBA" id="ARBA00022840"/>
    </source>
</evidence>
<evidence type="ECO:0000313" key="9">
    <source>
        <dbReference type="EMBL" id="KOO48910.1"/>
    </source>
</evidence>
<sequence>MENVLEVKELTTQFKGKVGYLTVVDKVDFTVRKGEVMGIVGESGCGKSVTSLSILQLLDKKGKVSGGEIRFKDIDLLKQGEKELRKIRGKEISMIFQDPMTSLNPVLTIGKQIGEIIVKHEKQKGSNVKSKVVELLQLVGIPRANELFHEYPHRLSGGMKQRVMIAMAIACNPSLLIADEPTTALDVTIQAQILDLLRSLKDDMDMSILLITHDLGVVAEICDRVVVMYAGQVVETTDSRTLLRNPRHPYTTGLIESTPQQSTIGKRLKSIPGQVPTPDEYGMGCRFADRCPKAMEICNHGVPPLLMIDENTSCRCWLYKEEEHGV</sequence>
<dbReference type="GO" id="GO:0016887">
    <property type="term" value="F:ATP hydrolysis activity"/>
    <property type="evidence" value="ECO:0007669"/>
    <property type="project" value="InterPro"/>
</dbReference>
<dbReference type="RefSeq" id="WP_053417099.1">
    <property type="nucleotide sequence ID" value="NZ_LILB01000005.1"/>
</dbReference>
<dbReference type="GO" id="GO:0015833">
    <property type="term" value="P:peptide transport"/>
    <property type="evidence" value="ECO:0007669"/>
    <property type="project" value="InterPro"/>
</dbReference>
<dbReference type="CDD" id="cd03257">
    <property type="entry name" value="ABC_NikE_OppD_transporters"/>
    <property type="match status" value="1"/>
</dbReference>
<dbReference type="EMBL" id="LILB01000005">
    <property type="protein sequence ID" value="KOO48910.1"/>
    <property type="molecule type" value="Genomic_DNA"/>
</dbReference>
<dbReference type="AlphaFoldDB" id="A0A0M0LCY1"/>
<dbReference type="PANTHER" id="PTHR43297:SF2">
    <property type="entry name" value="DIPEPTIDE TRANSPORT ATP-BINDING PROTEIN DPPD"/>
    <property type="match status" value="1"/>
</dbReference>
<dbReference type="STRING" id="263475.AMD00_10885"/>
<dbReference type="InterPro" id="IPR013563">
    <property type="entry name" value="Oligopep_ABC_C"/>
</dbReference>
<dbReference type="GO" id="GO:0005524">
    <property type="term" value="F:ATP binding"/>
    <property type="evidence" value="ECO:0007669"/>
    <property type="project" value="UniProtKB-KW"/>
</dbReference>
<dbReference type="OrthoDB" id="9806285at2"/>
<comment type="caution">
    <text evidence="9">The sequence shown here is derived from an EMBL/GenBank/DDBJ whole genome shotgun (WGS) entry which is preliminary data.</text>
</comment>
<keyword evidence="7" id="KW-0472">Membrane</keyword>
<organism evidence="9 10">
    <name type="scientific">Viridibacillus arvi</name>
    <dbReference type="NCBI Taxonomy" id="263475"/>
    <lineage>
        <taxon>Bacteria</taxon>
        <taxon>Bacillati</taxon>
        <taxon>Bacillota</taxon>
        <taxon>Bacilli</taxon>
        <taxon>Bacillales</taxon>
        <taxon>Caryophanaceae</taxon>
        <taxon>Viridibacillus</taxon>
    </lineage>
</organism>
<dbReference type="PROSITE" id="PS50893">
    <property type="entry name" value="ABC_TRANSPORTER_2"/>
    <property type="match status" value="1"/>
</dbReference>
<keyword evidence="6 9" id="KW-0067">ATP-binding</keyword>
<dbReference type="GeneID" id="301136599"/>
<dbReference type="InterPro" id="IPR050388">
    <property type="entry name" value="ABC_Ni/Peptide_Import"/>
</dbReference>
<protein>
    <submittedName>
        <fullName evidence="9">Peptide ABC transporter ATP-binding protein</fullName>
    </submittedName>
</protein>
<dbReference type="InterPro" id="IPR003439">
    <property type="entry name" value="ABC_transporter-like_ATP-bd"/>
</dbReference>
<dbReference type="PROSITE" id="PS00211">
    <property type="entry name" value="ABC_TRANSPORTER_1"/>
    <property type="match status" value="1"/>
</dbReference>
<dbReference type="SMART" id="SM00382">
    <property type="entry name" value="AAA"/>
    <property type="match status" value="1"/>
</dbReference>
<evidence type="ECO:0000256" key="1">
    <source>
        <dbReference type="ARBA" id="ARBA00004202"/>
    </source>
</evidence>
<keyword evidence="5" id="KW-0547">Nucleotide-binding</keyword>
<keyword evidence="4" id="KW-1003">Cell membrane</keyword>
<dbReference type="NCBIfam" id="TIGR01727">
    <property type="entry name" value="oligo_HPY"/>
    <property type="match status" value="1"/>
</dbReference>
<keyword evidence="3" id="KW-0813">Transport</keyword>
<proteinExistence type="inferred from homology"/>
<dbReference type="Pfam" id="PF00005">
    <property type="entry name" value="ABC_tran"/>
    <property type="match status" value="1"/>
</dbReference>
<comment type="similarity">
    <text evidence="2">Belongs to the ABC transporter superfamily.</text>
</comment>
<dbReference type="Pfam" id="PF08352">
    <property type="entry name" value="oligo_HPY"/>
    <property type="match status" value="1"/>
</dbReference>
<evidence type="ECO:0000313" key="10">
    <source>
        <dbReference type="Proteomes" id="UP000036867"/>
    </source>
</evidence>
<name>A0A0M0LCY1_9BACL</name>
<dbReference type="InterPro" id="IPR003593">
    <property type="entry name" value="AAA+_ATPase"/>
</dbReference>
<evidence type="ECO:0000256" key="2">
    <source>
        <dbReference type="ARBA" id="ARBA00005417"/>
    </source>
</evidence>
<evidence type="ECO:0000256" key="3">
    <source>
        <dbReference type="ARBA" id="ARBA00022448"/>
    </source>
</evidence>
<evidence type="ECO:0000256" key="5">
    <source>
        <dbReference type="ARBA" id="ARBA00022741"/>
    </source>
</evidence>
<dbReference type="InterPro" id="IPR017871">
    <property type="entry name" value="ABC_transporter-like_CS"/>
</dbReference>
<evidence type="ECO:0000256" key="4">
    <source>
        <dbReference type="ARBA" id="ARBA00022475"/>
    </source>
</evidence>
<dbReference type="Proteomes" id="UP000036867">
    <property type="component" value="Unassembled WGS sequence"/>
</dbReference>
<gene>
    <name evidence="9" type="ORF">AMD00_10885</name>
</gene>
<evidence type="ECO:0000256" key="7">
    <source>
        <dbReference type="ARBA" id="ARBA00023136"/>
    </source>
</evidence>